<organism evidence="1 2">
    <name type="scientific">Gloeophyllum trabeum (strain ATCC 11539 / FP-39264 / Madison 617)</name>
    <name type="common">Brown rot fungus</name>
    <dbReference type="NCBI Taxonomy" id="670483"/>
    <lineage>
        <taxon>Eukaryota</taxon>
        <taxon>Fungi</taxon>
        <taxon>Dikarya</taxon>
        <taxon>Basidiomycota</taxon>
        <taxon>Agaricomycotina</taxon>
        <taxon>Agaricomycetes</taxon>
        <taxon>Gloeophyllales</taxon>
        <taxon>Gloeophyllaceae</taxon>
        <taxon>Gloeophyllum</taxon>
    </lineage>
</organism>
<accession>S7PV26</accession>
<dbReference type="HOGENOM" id="CLU_1256145_0_0_1"/>
<name>S7PV26_GLOTA</name>
<dbReference type="RefSeq" id="XP_007870315.1">
    <property type="nucleotide sequence ID" value="XM_007872124.1"/>
</dbReference>
<evidence type="ECO:0000313" key="1">
    <source>
        <dbReference type="EMBL" id="EPQ51348.1"/>
    </source>
</evidence>
<dbReference type="AlphaFoldDB" id="S7PV26"/>
<protein>
    <submittedName>
        <fullName evidence="1">Uncharacterized protein</fullName>
    </submittedName>
</protein>
<dbReference type="GeneID" id="19302679"/>
<dbReference type="Proteomes" id="UP000030669">
    <property type="component" value="Unassembled WGS sequence"/>
</dbReference>
<proteinExistence type="predicted"/>
<keyword evidence="2" id="KW-1185">Reference proteome</keyword>
<reference evidence="1 2" key="1">
    <citation type="journal article" date="2012" name="Science">
        <title>The Paleozoic origin of enzymatic lignin decomposition reconstructed from 31 fungal genomes.</title>
        <authorList>
            <person name="Floudas D."/>
            <person name="Binder M."/>
            <person name="Riley R."/>
            <person name="Barry K."/>
            <person name="Blanchette R.A."/>
            <person name="Henrissat B."/>
            <person name="Martinez A.T."/>
            <person name="Otillar R."/>
            <person name="Spatafora J.W."/>
            <person name="Yadav J.S."/>
            <person name="Aerts A."/>
            <person name="Benoit I."/>
            <person name="Boyd A."/>
            <person name="Carlson A."/>
            <person name="Copeland A."/>
            <person name="Coutinho P.M."/>
            <person name="de Vries R.P."/>
            <person name="Ferreira P."/>
            <person name="Findley K."/>
            <person name="Foster B."/>
            <person name="Gaskell J."/>
            <person name="Glotzer D."/>
            <person name="Gorecki P."/>
            <person name="Heitman J."/>
            <person name="Hesse C."/>
            <person name="Hori C."/>
            <person name="Igarashi K."/>
            <person name="Jurgens J.A."/>
            <person name="Kallen N."/>
            <person name="Kersten P."/>
            <person name="Kohler A."/>
            <person name="Kuees U."/>
            <person name="Kumar T.K.A."/>
            <person name="Kuo A."/>
            <person name="LaButti K."/>
            <person name="Larrondo L.F."/>
            <person name="Lindquist E."/>
            <person name="Ling A."/>
            <person name="Lombard V."/>
            <person name="Lucas S."/>
            <person name="Lundell T."/>
            <person name="Martin R."/>
            <person name="McLaughlin D.J."/>
            <person name="Morgenstern I."/>
            <person name="Morin E."/>
            <person name="Murat C."/>
            <person name="Nagy L.G."/>
            <person name="Nolan M."/>
            <person name="Ohm R.A."/>
            <person name="Patyshakuliyeva A."/>
            <person name="Rokas A."/>
            <person name="Ruiz-Duenas F.J."/>
            <person name="Sabat G."/>
            <person name="Salamov A."/>
            <person name="Samejima M."/>
            <person name="Schmutz J."/>
            <person name="Slot J.C."/>
            <person name="St John F."/>
            <person name="Stenlid J."/>
            <person name="Sun H."/>
            <person name="Sun S."/>
            <person name="Syed K."/>
            <person name="Tsang A."/>
            <person name="Wiebenga A."/>
            <person name="Young D."/>
            <person name="Pisabarro A."/>
            <person name="Eastwood D.C."/>
            <person name="Martin F."/>
            <person name="Cullen D."/>
            <person name="Grigoriev I.V."/>
            <person name="Hibbett D.S."/>
        </authorList>
    </citation>
    <scope>NUCLEOTIDE SEQUENCE [LARGE SCALE GENOMIC DNA]</scope>
    <source>
        <strain evidence="1 2">ATCC 11539</strain>
    </source>
</reference>
<gene>
    <name evidence="1" type="ORF">GLOTRDRAFT_133218</name>
</gene>
<evidence type="ECO:0000313" key="2">
    <source>
        <dbReference type="Proteomes" id="UP000030669"/>
    </source>
</evidence>
<sequence>MAGAHGANGAVPAHYLSFTQFEGLDWDRMCRKCCENPRCAVPAVTTRFRVAARDDYEVRTAIFVARYDHVNDCWPEFRMGVVVGHLCVKDKDGNAGRALFVTEHSGRPRTSLFFPQFGETASTSAEAELKLYRKMPEPPTPSLLGGVISLVYAQARTAFGNGPPAYKWVRAKHGNGPSHYIACEGPWPGMTLEDTHVLPYRKATERVLRERGEDVCEYRP</sequence>
<dbReference type="EMBL" id="KB469311">
    <property type="protein sequence ID" value="EPQ51348.1"/>
    <property type="molecule type" value="Genomic_DNA"/>
</dbReference>
<dbReference type="KEGG" id="gtr:GLOTRDRAFT_133218"/>